<dbReference type="EMBL" id="JABCYN010000027">
    <property type="protein sequence ID" value="KAF6010193.1"/>
    <property type="molecule type" value="Genomic_DNA"/>
</dbReference>
<name>A0A7D9H1J3_DEKBR</name>
<dbReference type="Proteomes" id="UP000568158">
    <property type="component" value="Unassembled WGS sequence"/>
</dbReference>
<dbReference type="AlphaFoldDB" id="A0A7D9H1J3"/>
<dbReference type="GO" id="GO:0019171">
    <property type="term" value="F:(3R)-hydroxyacyl-[acyl-carrier-protein] dehydratase activity"/>
    <property type="evidence" value="ECO:0007669"/>
    <property type="project" value="TreeGrafter"/>
</dbReference>
<evidence type="ECO:0000313" key="1">
    <source>
        <dbReference type="EMBL" id="KAF6010193.1"/>
    </source>
</evidence>
<gene>
    <name evidence="2" type="ORF">DEBR0S5_03422G</name>
    <name evidence="1" type="ORF">HII12_002899</name>
</gene>
<keyword evidence="3" id="KW-1185">Reference proteome</keyword>
<dbReference type="InterPro" id="IPR052741">
    <property type="entry name" value="Mitochondrial_HTD2"/>
</dbReference>
<dbReference type="Gene3D" id="3.10.129.10">
    <property type="entry name" value="Hotdog Thioesterase"/>
    <property type="match status" value="1"/>
</dbReference>
<dbReference type="GO" id="GO:0005739">
    <property type="term" value="C:mitochondrion"/>
    <property type="evidence" value="ECO:0007669"/>
    <property type="project" value="TreeGrafter"/>
</dbReference>
<dbReference type="EMBL" id="CABFWN010000005">
    <property type="protein sequence ID" value="VUG19466.1"/>
    <property type="molecule type" value="Genomic_DNA"/>
</dbReference>
<reference evidence="1 4" key="2">
    <citation type="journal article" date="2020" name="Appl. Microbiol. Biotechnol.">
        <title>Targeted gene deletion in Brettanomyces bruxellensis with an expression-free CRISPR-Cas9 system.</title>
        <authorList>
            <person name="Varela C."/>
            <person name="Bartel C."/>
            <person name="Onetto C."/>
            <person name="Borneman A."/>
        </authorList>
    </citation>
    <scope>NUCLEOTIDE SEQUENCE [LARGE SCALE GENOMIC DNA]</scope>
    <source>
        <strain evidence="1 4">AWRI1613</strain>
    </source>
</reference>
<dbReference type="Proteomes" id="UP000478008">
    <property type="component" value="Unassembled WGS sequence"/>
</dbReference>
<dbReference type="PANTHER" id="PTHR28152:SF1">
    <property type="entry name" value="HYDROXYACYL-THIOESTER DEHYDRATASE TYPE 2, MITOCHONDRIAL"/>
    <property type="match status" value="1"/>
</dbReference>
<organism evidence="2 3">
    <name type="scientific">Dekkera bruxellensis</name>
    <name type="common">Brettanomyces custersii</name>
    <dbReference type="NCBI Taxonomy" id="5007"/>
    <lineage>
        <taxon>Eukaryota</taxon>
        <taxon>Fungi</taxon>
        <taxon>Dikarya</taxon>
        <taxon>Ascomycota</taxon>
        <taxon>Saccharomycotina</taxon>
        <taxon>Pichiomycetes</taxon>
        <taxon>Pichiales</taxon>
        <taxon>Pichiaceae</taxon>
        <taxon>Brettanomyces</taxon>
    </lineage>
</organism>
<reference evidence="2 3" key="1">
    <citation type="submission" date="2019-07" db="EMBL/GenBank/DDBJ databases">
        <authorList>
            <person name="Friedrich A."/>
            <person name="Schacherer J."/>
        </authorList>
    </citation>
    <scope>NUCLEOTIDE SEQUENCE [LARGE SCALE GENOMIC DNA]</scope>
</reference>
<accession>A0A7D9H1J3</accession>
<dbReference type="InterPro" id="IPR029069">
    <property type="entry name" value="HotDog_dom_sf"/>
</dbReference>
<evidence type="ECO:0000313" key="4">
    <source>
        <dbReference type="Proteomes" id="UP000568158"/>
    </source>
</evidence>
<proteinExistence type="predicted"/>
<dbReference type="SUPFAM" id="SSF54637">
    <property type="entry name" value="Thioesterase/thiol ester dehydrase-isomerase"/>
    <property type="match status" value="1"/>
</dbReference>
<evidence type="ECO:0000313" key="2">
    <source>
        <dbReference type="EMBL" id="VUG19466.1"/>
    </source>
</evidence>
<sequence>MLSSFKKSCTKASDDEISIIRKQLIGKSWKTTDEALSASKGRELYVTLQSVLSRPPIQSSIFRNYMKTHMKFGRYIPYGYSMIYCNPTHFESEMSPDGYDNFNSPVLNNIEFFRRRMWVGGELIFEPGNRLKFGERVDFEEKVTNVKAFNKNSTIFVDYRRNYSNMFGLSLIEKRRLCYLNELYSEAEETSSDLITPDHFIFVTPSLITNFRMSALTFNSHLLHYDLHYCNSIEGYPKVVVEAPLLLELALQFWLNLTNSQISLRKIKYKISRPFFTNEKLKICISKSSKTQTNIWLQNLTGQCGFVATLTVSPSEFKEQLLSHK</sequence>
<dbReference type="PANTHER" id="PTHR28152">
    <property type="entry name" value="HYDROXYACYL-THIOESTER DEHYDRATASE TYPE 2, MITOCHONDRIAL"/>
    <property type="match status" value="1"/>
</dbReference>
<evidence type="ECO:0000313" key="3">
    <source>
        <dbReference type="Proteomes" id="UP000478008"/>
    </source>
</evidence>
<protein>
    <submittedName>
        <fullName evidence="2">DEBR0S5_03422g1_1</fullName>
    </submittedName>
</protein>